<dbReference type="SUPFAM" id="SSF53850">
    <property type="entry name" value="Periplasmic binding protein-like II"/>
    <property type="match status" value="1"/>
</dbReference>
<keyword evidence="5" id="KW-0804">Transcription</keyword>
<organism evidence="7 8">
    <name type="scientific">Arthrobacter woluwensis</name>
    <dbReference type="NCBI Taxonomy" id="156980"/>
    <lineage>
        <taxon>Bacteria</taxon>
        <taxon>Bacillati</taxon>
        <taxon>Actinomycetota</taxon>
        <taxon>Actinomycetes</taxon>
        <taxon>Micrococcales</taxon>
        <taxon>Micrococcaceae</taxon>
        <taxon>Arthrobacter</taxon>
    </lineage>
</organism>
<gene>
    <name evidence="7" type="ORF">SAMN04489745_2147</name>
</gene>
<keyword evidence="8" id="KW-1185">Reference proteome</keyword>
<feature type="domain" description="HTH lysR-type" evidence="6">
    <location>
        <begin position="1"/>
        <end position="59"/>
    </location>
</feature>
<dbReference type="Gene3D" id="1.10.10.10">
    <property type="entry name" value="Winged helix-like DNA-binding domain superfamily/Winged helix DNA-binding domain"/>
    <property type="match status" value="1"/>
</dbReference>
<protein>
    <submittedName>
        <fullName evidence="7">LysR family transcriptional regulator, chromosome initiation inhibitor</fullName>
    </submittedName>
</protein>
<evidence type="ECO:0000313" key="8">
    <source>
        <dbReference type="Proteomes" id="UP000182652"/>
    </source>
</evidence>
<evidence type="ECO:0000256" key="2">
    <source>
        <dbReference type="ARBA" id="ARBA00023015"/>
    </source>
</evidence>
<name>A0A1H4Q0E5_9MICC</name>
<dbReference type="InterPro" id="IPR000847">
    <property type="entry name" value="LysR_HTH_N"/>
</dbReference>
<dbReference type="PANTHER" id="PTHR30579:SF2">
    <property type="entry name" value="HTH-TYPE TRANSCRIPTIONAL REGULATOR ARGP"/>
    <property type="match status" value="1"/>
</dbReference>
<evidence type="ECO:0000256" key="3">
    <source>
        <dbReference type="ARBA" id="ARBA00023125"/>
    </source>
</evidence>
<dbReference type="PROSITE" id="PS50931">
    <property type="entry name" value="HTH_LYSR"/>
    <property type="match status" value="1"/>
</dbReference>
<evidence type="ECO:0000256" key="5">
    <source>
        <dbReference type="ARBA" id="ARBA00023163"/>
    </source>
</evidence>
<dbReference type="GO" id="GO:0003700">
    <property type="term" value="F:DNA-binding transcription factor activity"/>
    <property type="evidence" value="ECO:0007669"/>
    <property type="project" value="InterPro"/>
</dbReference>
<dbReference type="InterPro" id="IPR036388">
    <property type="entry name" value="WH-like_DNA-bd_sf"/>
</dbReference>
<dbReference type="InterPro" id="IPR005119">
    <property type="entry name" value="LysR_subst-bd"/>
</dbReference>
<keyword evidence="4" id="KW-0010">Activator</keyword>
<evidence type="ECO:0000259" key="6">
    <source>
        <dbReference type="PROSITE" id="PS50931"/>
    </source>
</evidence>
<dbReference type="InterPro" id="IPR036390">
    <property type="entry name" value="WH_DNA-bd_sf"/>
</dbReference>
<dbReference type="Pfam" id="PF00126">
    <property type="entry name" value="HTH_1"/>
    <property type="match status" value="1"/>
</dbReference>
<keyword evidence="3" id="KW-0238">DNA-binding</keyword>
<comment type="similarity">
    <text evidence="1">Belongs to the LysR transcriptional regulatory family.</text>
</comment>
<dbReference type="GO" id="GO:0003677">
    <property type="term" value="F:DNA binding"/>
    <property type="evidence" value="ECO:0007669"/>
    <property type="project" value="UniProtKB-KW"/>
</dbReference>
<dbReference type="InterPro" id="IPR017685">
    <property type="entry name" value="ArgP"/>
</dbReference>
<proteinExistence type="inferred from homology"/>
<dbReference type="EMBL" id="FNSN01000003">
    <property type="protein sequence ID" value="SEC13125.1"/>
    <property type="molecule type" value="Genomic_DNA"/>
</dbReference>
<dbReference type="RefSeq" id="WP_174521256.1">
    <property type="nucleotide sequence ID" value="NZ_FNSN01000003.1"/>
</dbReference>
<sequence>MIAHPDQLRALSAVVEHGTFDAAAAALHLTPSAISQRIRALEQQVGKVLLLRSKPAVATAPGRAVLRLARQIALLEQETAVELGLEDPHGARIPLVVNADSLATWVLPALATVPGVRFEILVDDQDHTTAWLREGVAMAAITSDTSPVPGCRVTSLGVMRYHAMASPSFRDRWFPEGLTVDGLSRAPMLNFNRKDSLQDRFLALHSPEKILDPPCTHVPSSSEFVKATELGLGWAMLPDIQTDEGREAGRLVVLDEANTVDVSLHWQQWAAGSAALDSVAAALRETADVVLR</sequence>
<dbReference type="NCBIfam" id="NF009888">
    <property type="entry name" value="PRK13348.1"/>
    <property type="match status" value="1"/>
</dbReference>
<dbReference type="Proteomes" id="UP000182652">
    <property type="component" value="Unassembled WGS sequence"/>
</dbReference>
<dbReference type="InterPro" id="IPR050176">
    <property type="entry name" value="LTTR"/>
</dbReference>
<dbReference type="Pfam" id="PF03466">
    <property type="entry name" value="LysR_substrate"/>
    <property type="match status" value="1"/>
</dbReference>
<dbReference type="Gene3D" id="3.40.190.290">
    <property type="match status" value="1"/>
</dbReference>
<dbReference type="AlphaFoldDB" id="A0A1H4Q0E5"/>
<evidence type="ECO:0000313" key="7">
    <source>
        <dbReference type="EMBL" id="SEC13125.1"/>
    </source>
</evidence>
<keyword evidence="2" id="KW-0805">Transcription regulation</keyword>
<dbReference type="STRING" id="156980.SAMN04489745_2147"/>
<reference evidence="7 8" key="1">
    <citation type="submission" date="2016-10" db="EMBL/GenBank/DDBJ databases">
        <authorList>
            <person name="de Groot N.N."/>
        </authorList>
    </citation>
    <scope>NUCLEOTIDE SEQUENCE [LARGE SCALE GENOMIC DNA]</scope>
    <source>
        <strain evidence="7 8">DSM 10495</strain>
    </source>
</reference>
<accession>A0A1H4Q0E5</accession>
<evidence type="ECO:0000256" key="4">
    <source>
        <dbReference type="ARBA" id="ARBA00023159"/>
    </source>
</evidence>
<dbReference type="NCBIfam" id="TIGR03298">
    <property type="entry name" value="argP"/>
    <property type="match status" value="1"/>
</dbReference>
<dbReference type="NCBIfam" id="NF002964">
    <property type="entry name" value="PRK03635.1"/>
    <property type="match status" value="1"/>
</dbReference>
<dbReference type="PANTHER" id="PTHR30579">
    <property type="entry name" value="TRANSCRIPTIONAL REGULATOR"/>
    <property type="match status" value="1"/>
</dbReference>
<dbReference type="PRINTS" id="PR00039">
    <property type="entry name" value="HTHLYSR"/>
</dbReference>
<dbReference type="SUPFAM" id="SSF46785">
    <property type="entry name" value="Winged helix' DNA-binding domain"/>
    <property type="match status" value="1"/>
</dbReference>
<evidence type="ECO:0000256" key="1">
    <source>
        <dbReference type="ARBA" id="ARBA00009437"/>
    </source>
</evidence>